<dbReference type="KEGG" id="smo:SELMODRAFT_94356"/>
<dbReference type="Proteomes" id="UP000001514">
    <property type="component" value="Unassembled WGS sequence"/>
</dbReference>
<dbReference type="Gramene" id="EFJ28282">
    <property type="protein sequence ID" value="EFJ28282"/>
    <property type="gene ID" value="SELMODRAFT_94356"/>
</dbReference>
<organism evidence="3">
    <name type="scientific">Selaginella moellendorffii</name>
    <name type="common">Spikemoss</name>
    <dbReference type="NCBI Taxonomy" id="88036"/>
    <lineage>
        <taxon>Eukaryota</taxon>
        <taxon>Viridiplantae</taxon>
        <taxon>Streptophyta</taxon>
        <taxon>Embryophyta</taxon>
        <taxon>Tracheophyta</taxon>
        <taxon>Lycopodiopsida</taxon>
        <taxon>Selaginellales</taxon>
        <taxon>Selaginellaceae</taxon>
        <taxon>Selaginella</taxon>
    </lineage>
</organism>
<evidence type="ECO:0000313" key="2">
    <source>
        <dbReference type="EMBL" id="EFJ28282.1"/>
    </source>
</evidence>
<dbReference type="PANTHER" id="PTHR36362:SF1">
    <property type="entry name" value="DNA-DIRECTED RNA POLYMERASE SUBUNIT BETA"/>
    <property type="match status" value="1"/>
</dbReference>
<sequence>MLLLLLALEWNLDWKHLGSAPGGHYCIEEKLAAAGRDSSWDFGLLGVPHCKSKKEVAWSKSELLFALRDFIPLYESRPIKQYQRGALGLDHSFGLWFLARRLQPEIIIESGGHRGHSTWILRRAVPDARIIALGTEHPSYVHANTIYVTRDNDFGSLDWDNLLNPSIRKAKILLVFDDHQNQFKRVLQARNAGFQHLIFANNSDTGSGEAYSLRQVCDQQSTGGGHNCSIDSREAAARSQRKKSWDRAIEISEICSSKGEWWGVRGQMRDKPDRASVYITHRDHVRNHGIFDSMLQTYWELPPVASPGLSKQRSYDPARTPPPLLGDEDSVVFDAMGLSQLEPWQFGDYSQLVYVRLDG</sequence>
<evidence type="ECO:0000256" key="1">
    <source>
        <dbReference type="SAM" id="SignalP"/>
    </source>
</evidence>
<evidence type="ECO:0000313" key="3">
    <source>
        <dbReference type="Proteomes" id="UP000001514"/>
    </source>
</evidence>
<keyword evidence="1" id="KW-0732">Signal</keyword>
<accession>D8RIN3</accession>
<dbReference type="eggNOG" id="ENOG502QQ97">
    <property type="taxonomic scope" value="Eukaryota"/>
</dbReference>
<dbReference type="HOGENOM" id="CLU_052571_0_0_1"/>
<dbReference type="PANTHER" id="PTHR36362">
    <property type="entry name" value="DNA-DIRECTED RNA POLYMERASE SUBUNIT BETA"/>
    <property type="match status" value="1"/>
</dbReference>
<name>D8RIN3_SELML</name>
<dbReference type="AlphaFoldDB" id="D8RIN3"/>
<proteinExistence type="predicted"/>
<dbReference type="EMBL" id="GL377580">
    <property type="protein sequence ID" value="EFJ28282.1"/>
    <property type="molecule type" value="Genomic_DNA"/>
</dbReference>
<gene>
    <name evidence="2" type="ORF">SELMODRAFT_94356</name>
</gene>
<keyword evidence="3" id="KW-1185">Reference proteome</keyword>
<feature type="chain" id="PRO_5003121838" evidence="1">
    <location>
        <begin position="20"/>
        <end position="359"/>
    </location>
</feature>
<reference evidence="2 3" key="1">
    <citation type="journal article" date="2011" name="Science">
        <title>The Selaginella genome identifies genetic changes associated with the evolution of vascular plants.</title>
        <authorList>
            <person name="Banks J.A."/>
            <person name="Nishiyama T."/>
            <person name="Hasebe M."/>
            <person name="Bowman J.L."/>
            <person name="Gribskov M."/>
            <person name="dePamphilis C."/>
            <person name="Albert V.A."/>
            <person name="Aono N."/>
            <person name="Aoyama T."/>
            <person name="Ambrose B.A."/>
            <person name="Ashton N.W."/>
            <person name="Axtell M.J."/>
            <person name="Barker E."/>
            <person name="Barker M.S."/>
            <person name="Bennetzen J.L."/>
            <person name="Bonawitz N.D."/>
            <person name="Chapple C."/>
            <person name="Cheng C."/>
            <person name="Correa L.G."/>
            <person name="Dacre M."/>
            <person name="DeBarry J."/>
            <person name="Dreyer I."/>
            <person name="Elias M."/>
            <person name="Engstrom E.M."/>
            <person name="Estelle M."/>
            <person name="Feng L."/>
            <person name="Finet C."/>
            <person name="Floyd S.K."/>
            <person name="Frommer W.B."/>
            <person name="Fujita T."/>
            <person name="Gramzow L."/>
            <person name="Gutensohn M."/>
            <person name="Harholt J."/>
            <person name="Hattori M."/>
            <person name="Heyl A."/>
            <person name="Hirai T."/>
            <person name="Hiwatashi Y."/>
            <person name="Ishikawa M."/>
            <person name="Iwata M."/>
            <person name="Karol K.G."/>
            <person name="Koehler B."/>
            <person name="Kolukisaoglu U."/>
            <person name="Kubo M."/>
            <person name="Kurata T."/>
            <person name="Lalonde S."/>
            <person name="Li K."/>
            <person name="Li Y."/>
            <person name="Litt A."/>
            <person name="Lyons E."/>
            <person name="Manning G."/>
            <person name="Maruyama T."/>
            <person name="Michael T.P."/>
            <person name="Mikami K."/>
            <person name="Miyazaki S."/>
            <person name="Morinaga S."/>
            <person name="Murata T."/>
            <person name="Mueller-Roeber B."/>
            <person name="Nelson D.R."/>
            <person name="Obara M."/>
            <person name="Oguri Y."/>
            <person name="Olmstead R.G."/>
            <person name="Onodera N."/>
            <person name="Petersen B.L."/>
            <person name="Pils B."/>
            <person name="Prigge M."/>
            <person name="Rensing S.A."/>
            <person name="Riano-Pachon D.M."/>
            <person name="Roberts A.W."/>
            <person name="Sato Y."/>
            <person name="Scheller H.V."/>
            <person name="Schulz B."/>
            <person name="Schulz C."/>
            <person name="Shakirov E.V."/>
            <person name="Shibagaki N."/>
            <person name="Shinohara N."/>
            <person name="Shippen D.E."/>
            <person name="Soerensen I."/>
            <person name="Sotooka R."/>
            <person name="Sugimoto N."/>
            <person name="Sugita M."/>
            <person name="Sumikawa N."/>
            <person name="Tanurdzic M."/>
            <person name="Theissen G."/>
            <person name="Ulvskov P."/>
            <person name="Wakazuki S."/>
            <person name="Weng J.K."/>
            <person name="Willats W.W."/>
            <person name="Wipf D."/>
            <person name="Wolf P.G."/>
            <person name="Yang L."/>
            <person name="Zimmer A.D."/>
            <person name="Zhu Q."/>
            <person name="Mitros T."/>
            <person name="Hellsten U."/>
            <person name="Loque D."/>
            <person name="Otillar R."/>
            <person name="Salamov A."/>
            <person name="Schmutz J."/>
            <person name="Shapiro H."/>
            <person name="Lindquist E."/>
            <person name="Lucas S."/>
            <person name="Rokhsar D."/>
            <person name="Grigoriev I.V."/>
        </authorList>
    </citation>
    <scope>NUCLEOTIDE SEQUENCE [LARGE SCALE GENOMIC DNA]</scope>
</reference>
<protein>
    <submittedName>
        <fullName evidence="2">Uncharacterized protein</fullName>
    </submittedName>
</protein>
<feature type="signal peptide" evidence="1">
    <location>
        <begin position="1"/>
        <end position="19"/>
    </location>
</feature>
<dbReference type="InParanoid" id="D8RIN3"/>